<dbReference type="PANTHER" id="PTHR42679:SF2">
    <property type="entry name" value="S-METHYL-5'-THIOADENOSINE PHOSPHORYLASE"/>
    <property type="match status" value="1"/>
</dbReference>
<organism evidence="4 5">
    <name type="scientific">Fimbriimonas ginsengisoli</name>
    <dbReference type="NCBI Taxonomy" id="1005039"/>
    <lineage>
        <taxon>Bacteria</taxon>
        <taxon>Bacillati</taxon>
        <taxon>Armatimonadota</taxon>
        <taxon>Fimbriimonadia</taxon>
        <taxon>Fimbriimonadales</taxon>
        <taxon>Fimbriimonadaceae</taxon>
        <taxon>Fimbriimonas</taxon>
    </lineage>
</organism>
<keyword evidence="1" id="KW-0328">Glycosyltransferase</keyword>
<dbReference type="GO" id="GO:0017061">
    <property type="term" value="F:S-methyl-5-thioadenosine phosphorylase activity"/>
    <property type="evidence" value="ECO:0007669"/>
    <property type="project" value="InterPro"/>
</dbReference>
<dbReference type="EMBL" id="JACOSL010000013">
    <property type="protein sequence ID" value="MBI1755834.1"/>
    <property type="molecule type" value="Genomic_DNA"/>
</dbReference>
<dbReference type="InterPro" id="IPR010044">
    <property type="entry name" value="MTAP"/>
</dbReference>
<dbReference type="Pfam" id="PF01048">
    <property type="entry name" value="PNP_UDP_1"/>
    <property type="match status" value="1"/>
</dbReference>
<evidence type="ECO:0000256" key="2">
    <source>
        <dbReference type="ARBA" id="ARBA00022679"/>
    </source>
</evidence>
<accession>A0A931PSZ9</accession>
<dbReference type="InterPro" id="IPR000845">
    <property type="entry name" value="Nucleoside_phosphorylase_d"/>
</dbReference>
<dbReference type="CDD" id="cd09010">
    <property type="entry name" value="MTAP_SsMTAPII_like_MTIP"/>
    <property type="match status" value="1"/>
</dbReference>
<evidence type="ECO:0000259" key="3">
    <source>
        <dbReference type="Pfam" id="PF01048"/>
    </source>
</evidence>
<dbReference type="PANTHER" id="PTHR42679">
    <property type="entry name" value="S-METHYL-5'-THIOADENOSINE PHOSPHORYLASE"/>
    <property type="match status" value="1"/>
</dbReference>
<evidence type="ECO:0000313" key="5">
    <source>
        <dbReference type="Proteomes" id="UP000727962"/>
    </source>
</evidence>
<dbReference type="SUPFAM" id="SSF53167">
    <property type="entry name" value="Purine and uridine phosphorylases"/>
    <property type="match status" value="1"/>
</dbReference>
<protein>
    <submittedName>
        <fullName evidence="4">MTAP family purine nucleoside phosphorylase</fullName>
    </submittedName>
</protein>
<keyword evidence="2" id="KW-0808">Transferase</keyword>
<dbReference type="InterPro" id="IPR035994">
    <property type="entry name" value="Nucleoside_phosphorylase_sf"/>
</dbReference>
<dbReference type="Gene3D" id="3.40.50.1580">
    <property type="entry name" value="Nucleoside phosphorylase domain"/>
    <property type="match status" value="1"/>
</dbReference>
<dbReference type="AlphaFoldDB" id="A0A931PSZ9"/>
<evidence type="ECO:0000256" key="1">
    <source>
        <dbReference type="ARBA" id="ARBA00022676"/>
    </source>
</evidence>
<feature type="domain" description="Nucleoside phosphorylase" evidence="3">
    <location>
        <begin position="5"/>
        <end position="238"/>
    </location>
</feature>
<dbReference type="GO" id="GO:0005829">
    <property type="term" value="C:cytosol"/>
    <property type="evidence" value="ECO:0007669"/>
    <property type="project" value="TreeGrafter"/>
</dbReference>
<comment type="caution">
    <text evidence="4">The sequence shown here is derived from an EMBL/GenBank/DDBJ whole genome shotgun (WGS) entry which is preliminary data.</text>
</comment>
<dbReference type="GO" id="GO:0019509">
    <property type="term" value="P:L-methionine salvage from methylthioadenosine"/>
    <property type="evidence" value="ECO:0007669"/>
    <property type="project" value="TreeGrafter"/>
</dbReference>
<reference evidence="4" key="1">
    <citation type="submission" date="2020-07" db="EMBL/GenBank/DDBJ databases">
        <title>Huge and variable diversity of episymbiotic CPR bacteria and DPANN archaea in groundwater ecosystems.</title>
        <authorList>
            <person name="He C.Y."/>
            <person name="Keren R."/>
            <person name="Whittaker M."/>
            <person name="Farag I.F."/>
            <person name="Doudna J."/>
            <person name="Cate J.H.D."/>
            <person name="Banfield J.F."/>
        </authorList>
    </citation>
    <scope>NUCLEOTIDE SEQUENCE</scope>
    <source>
        <strain evidence="4">NC_groundwater_17_Pr7_B-0.1um_64_12</strain>
    </source>
</reference>
<proteinExistence type="predicted"/>
<gene>
    <name evidence="4" type="ORF">HYR64_01845</name>
</gene>
<dbReference type="GO" id="GO:0009116">
    <property type="term" value="P:nucleoside metabolic process"/>
    <property type="evidence" value="ECO:0007669"/>
    <property type="project" value="InterPro"/>
</dbReference>
<sequence length="241" mass="24944">MQADFGLIGGTGVGERLAALGGSPLHVPTPFGLMRGRQLELGGRKVVVVARHSLGHKTPPHLVNYRANAVGLALLGVGVCIGTAAVGALREDLAPGSFVLCSDFIDLTGRGLTLFDREVRHTDFSQPFGERPRQALLMACDMSGVPVHASGVYVGTNGPRYETPAEVAAAARLGGDVIGMTATSEAICMREAGVEYACLAIVTNLATGLARGALSHEEVEAQMKSAGELATKVLCNAVALL</sequence>
<dbReference type="Proteomes" id="UP000727962">
    <property type="component" value="Unassembled WGS sequence"/>
</dbReference>
<name>A0A931PSZ9_FIMGI</name>
<evidence type="ECO:0000313" key="4">
    <source>
        <dbReference type="EMBL" id="MBI1755834.1"/>
    </source>
</evidence>